<evidence type="ECO:0000313" key="8">
    <source>
        <dbReference type="Proteomes" id="UP000604001"/>
    </source>
</evidence>
<evidence type="ECO:0000256" key="5">
    <source>
        <dbReference type="ARBA" id="ARBA00023163"/>
    </source>
</evidence>
<dbReference type="PANTHER" id="PTHR46577">
    <property type="entry name" value="HTH-TYPE TRANSCRIPTIONAL REGULATORY PROTEIN GABR"/>
    <property type="match status" value="1"/>
</dbReference>
<protein>
    <submittedName>
        <fullName evidence="7">PLP-dependent aminotransferase family protein</fullName>
    </submittedName>
</protein>
<dbReference type="Gene3D" id="3.90.1150.10">
    <property type="entry name" value="Aspartate Aminotransferase, domain 1"/>
    <property type="match status" value="1"/>
</dbReference>
<evidence type="ECO:0000256" key="4">
    <source>
        <dbReference type="ARBA" id="ARBA00023125"/>
    </source>
</evidence>
<evidence type="ECO:0000313" key="7">
    <source>
        <dbReference type="EMBL" id="MBC2961431.1"/>
    </source>
</evidence>
<evidence type="ECO:0000256" key="3">
    <source>
        <dbReference type="ARBA" id="ARBA00023015"/>
    </source>
</evidence>
<gene>
    <name evidence="7" type="ORF">H7344_14110</name>
</gene>
<dbReference type="Gene3D" id="1.10.10.10">
    <property type="entry name" value="Winged helix-like DNA-binding domain superfamily/Winged helix DNA-binding domain"/>
    <property type="match status" value="1"/>
</dbReference>
<keyword evidence="7" id="KW-0032">Aminotransferase</keyword>
<evidence type="ECO:0000256" key="1">
    <source>
        <dbReference type="ARBA" id="ARBA00005384"/>
    </source>
</evidence>
<dbReference type="RefSeq" id="WP_186346652.1">
    <property type="nucleotide sequence ID" value="NZ_BMMR01000006.1"/>
</dbReference>
<keyword evidence="2" id="KW-0663">Pyridoxal phosphate</keyword>
<keyword evidence="3" id="KW-0805">Transcription regulation</keyword>
<dbReference type="InterPro" id="IPR051446">
    <property type="entry name" value="HTH_trans_reg/aminotransferase"/>
</dbReference>
<keyword evidence="5" id="KW-0804">Transcription</keyword>
<dbReference type="EMBL" id="JACMYC010000008">
    <property type="protein sequence ID" value="MBC2961431.1"/>
    <property type="molecule type" value="Genomic_DNA"/>
</dbReference>
<dbReference type="SMART" id="SM00345">
    <property type="entry name" value="HTH_GNTR"/>
    <property type="match status" value="1"/>
</dbReference>
<dbReference type="InterPro" id="IPR015424">
    <property type="entry name" value="PyrdxlP-dep_Trfase"/>
</dbReference>
<dbReference type="Pfam" id="PF00392">
    <property type="entry name" value="GntR"/>
    <property type="match status" value="1"/>
</dbReference>
<dbReference type="CDD" id="cd07377">
    <property type="entry name" value="WHTH_GntR"/>
    <property type="match status" value="1"/>
</dbReference>
<dbReference type="InterPro" id="IPR036390">
    <property type="entry name" value="WH_DNA-bd_sf"/>
</dbReference>
<dbReference type="InterPro" id="IPR015422">
    <property type="entry name" value="PyrdxlP-dep_Trfase_small"/>
</dbReference>
<evidence type="ECO:0000259" key="6">
    <source>
        <dbReference type="PROSITE" id="PS50949"/>
    </source>
</evidence>
<keyword evidence="7" id="KW-0808">Transferase</keyword>
<proteinExistence type="inferred from homology"/>
<dbReference type="SUPFAM" id="SSF46785">
    <property type="entry name" value="Winged helix' DNA-binding domain"/>
    <property type="match status" value="1"/>
</dbReference>
<keyword evidence="8" id="KW-1185">Reference proteome</keyword>
<reference evidence="7 8" key="1">
    <citation type="submission" date="2020-08" db="EMBL/GenBank/DDBJ databases">
        <title>novel species in genus Nocardioides.</title>
        <authorList>
            <person name="Zhang G."/>
        </authorList>
    </citation>
    <scope>NUCLEOTIDE SEQUENCE [LARGE SCALE GENOMIC DNA]</scope>
    <source>
        <strain evidence="7 8">SC8A-24</strain>
    </source>
</reference>
<accession>A0ABR6UAF6</accession>
<dbReference type="InterPro" id="IPR004839">
    <property type="entry name" value="Aminotransferase_I/II_large"/>
</dbReference>
<evidence type="ECO:0000256" key="2">
    <source>
        <dbReference type="ARBA" id="ARBA00022898"/>
    </source>
</evidence>
<name>A0ABR6UAF6_9ACTN</name>
<dbReference type="SUPFAM" id="SSF53383">
    <property type="entry name" value="PLP-dependent transferases"/>
    <property type="match status" value="1"/>
</dbReference>
<organism evidence="7 8">
    <name type="scientific">Nocardioides deserti</name>
    <dbReference type="NCBI Taxonomy" id="1588644"/>
    <lineage>
        <taxon>Bacteria</taxon>
        <taxon>Bacillati</taxon>
        <taxon>Actinomycetota</taxon>
        <taxon>Actinomycetes</taxon>
        <taxon>Propionibacteriales</taxon>
        <taxon>Nocardioidaceae</taxon>
        <taxon>Nocardioides</taxon>
    </lineage>
</organism>
<dbReference type="PANTHER" id="PTHR46577:SF1">
    <property type="entry name" value="HTH-TYPE TRANSCRIPTIONAL REGULATORY PROTEIN GABR"/>
    <property type="match status" value="1"/>
</dbReference>
<dbReference type="Pfam" id="PF00155">
    <property type="entry name" value="Aminotran_1_2"/>
    <property type="match status" value="1"/>
</dbReference>
<dbReference type="Gene3D" id="3.40.640.10">
    <property type="entry name" value="Type I PLP-dependent aspartate aminotransferase-like (Major domain)"/>
    <property type="match status" value="1"/>
</dbReference>
<dbReference type="InterPro" id="IPR015421">
    <property type="entry name" value="PyrdxlP-dep_Trfase_major"/>
</dbReference>
<dbReference type="InterPro" id="IPR036388">
    <property type="entry name" value="WH-like_DNA-bd_sf"/>
</dbReference>
<dbReference type="CDD" id="cd00609">
    <property type="entry name" value="AAT_like"/>
    <property type="match status" value="1"/>
</dbReference>
<dbReference type="InterPro" id="IPR000524">
    <property type="entry name" value="Tscrpt_reg_HTH_GntR"/>
</dbReference>
<dbReference type="PROSITE" id="PS50949">
    <property type="entry name" value="HTH_GNTR"/>
    <property type="match status" value="1"/>
</dbReference>
<dbReference type="GO" id="GO:0008483">
    <property type="term" value="F:transaminase activity"/>
    <property type="evidence" value="ECO:0007669"/>
    <property type="project" value="UniProtKB-KW"/>
</dbReference>
<dbReference type="Proteomes" id="UP000604001">
    <property type="component" value="Unassembled WGS sequence"/>
</dbReference>
<keyword evidence="4" id="KW-0238">DNA-binding</keyword>
<feature type="domain" description="HTH gntR-type" evidence="6">
    <location>
        <begin position="3"/>
        <end position="69"/>
    </location>
</feature>
<comment type="caution">
    <text evidence="7">The sequence shown here is derived from an EMBL/GenBank/DDBJ whole genome shotgun (WGS) entry which is preliminary data.</text>
</comment>
<sequence length="472" mass="49573">MDHGSSARIVEVLRDRIRAAAPGSRLPSTRQLVVEHAASPVTVQKALRVLTAEGLVETRPGVGTFVRVPRSLRAPDHGWQTGALGAPRAVLPRVAGAMRVAPEGAVALHSGYPEPGLLPERLVRSALARAARGSAATTRPPAAGLPDLRAWFAADLAAAIPADRTVPTAADVVVVPGTQSGLTTVFRALVPAGGPLLVESPTYWGAVLAAAQAGVRPVPVTGDAGGLDPDELDRALWTSGARAVYVQPTWANPTGVQWSPERSAAVLDVVRRHGAFLVEDDWAHDLGIDADPRPLAAQDDAGHVVHVRSLTKSVSPAVRVGALVARGPVRERLLADRGAESLYVSGVLQQAALEVVTDPGWTTHLRRLRPRLRERRDLLVAALREHAPAVDVAVVPTGGLHLWCRLPDLPGGTDVGRVVAACEARGVWVAPGDEWFPTEPAAAYVRLSFTGDDTSGYATAARVLQEVVAGSP</sequence>
<comment type="similarity">
    <text evidence="1">In the C-terminal section; belongs to the class-I pyridoxal-phosphate-dependent aminotransferase family.</text>
</comment>